<dbReference type="Proteomes" id="UP000309747">
    <property type="component" value="Unassembled WGS sequence"/>
</dbReference>
<gene>
    <name evidence="3" type="ORF">FA743_04705</name>
</gene>
<reference evidence="3 4" key="1">
    <citation type="submission" date="2019-04" db="EMBL/GenBank/DDBJ databases">
        <authorList>
            <person name="Li J."/>
        </authorList>
    </citation>
    <scope>NUCLEOTIDE SEQUENCE [LARGE SCALE GENOMIC DNA]</scope>
    <source>
        <strain evidence="3 4">KCTC 42687</strain>
    </source>
</reference>
<evidence type="ECO:0000256" key="2">
    <source>
        <dbReference type="SAM" id="Phobius"/>
    </source>
</evidence>
<organism evidence="3 4">
    <name type="scientific">Paracoccus gahaiensis</name>
    <dbReference type="NCBI Taxonomy" id="1706839"/>
    <lineage>
        <taxon>Bacteria</taxon>
        <taxon>Pseudomonadati</taxon>
        <taxon>Pseudomonadota</taxon>
        <taxon>Alphaproteobacteria</taxon>
        <taxon>Rhodobacterales</taxon>
        <taxon>Paracoccaceae</taxon>
        <taxon>Paracoccus</taxon>
    </lineage>
</organism>
<proteinExistence type="predicted"/>
<dbReference type="AlphaFoldDB" id="A0A4U0RYS3"/>
<comment type="caution">
    <text evidence="3">The sequence shown here is derived from an EMBL/GenBank/DDBJ whole genome shotgun (WGS) entry which is preliminary data.</text>
</comment>
<feature type="transmembrane region" description="Helical" evidence="2">
    <location>
        <begin position="112"/>
        <end position="130"/>
    </location>
</feature>
<accession>A0A4U0RYS3</accession>
<evidence type="ECO:0000313" key="3">
    <source>
        <dbReference type="EMBL" id="TJZ93514.1"/>
    </source>
</evidence>
<dbReference type="EMBL" id="SUNI01000002">
    <property type="protein sequence ID" value="TJZ93514.1"/>
    <property type="molecule type" value="Genomic_DNA"/>
</dbReference>
<dbReference type="RefSeq" id="WP_136884705.1">
    <property type="nucleotide sequence ID" value="NZ_SUNI01000002.1"/>
</dbReference>
<name>A0A4U0RYS3_9RHOB</name>
<evidence type="ECO:0000313" key="4">
    <source>
        <dbReference type="Proteomes" id="UP000309747"/>
    </source>
</evidence>
<feature type="compositionally biased region" description="Basic and acidic residues" evidence="1">
    <location>
        <begin position="223"/>
        <end position="235"/>
    </location>
</feature>
<evidence type="ECO:0000256" key="1">
    <source>
        <dbReference type="SAM" id="MobiDB-lite"/>
    </source>
</evidence>
<keyword evidence="4" id="KW-1185">Reference proteome</keyword>
<feature type="transmembrane region" description="Helical" evidence="2">
    <location>
        <begin position="150"/>
        <end position="167"/>
    </location>
</feature>
<feature type="transmembrane region" description="Helical" evidence="2">
    <location>
        <begin position="198"/>
        <end position="217"/>
    </location>
</feature>
<sequence length="256" mass="27984">MPDPSDDRRRDPLLLFALSCALALGWLMVGMVTAETVTDIFAESGPIEQTSALFLLLAALALAVDIVRRRDWGRWHLAVLVLAAGLRELDWDKAFTDSGILQLRLYSGDGPLTHKIAGAAVVILLVWAGLRLLRRNLPDWLRALRGGDVWAWLMLAALALYAVAKSLDGLGRKLAPWGIEISDWANRTAGRSEEAMELFGAILILQVVGLSLMLRAATPKLRTPEPRIPKPRAFEPRSAAPSGAATEGARRRGRLT</sequence>
<feature type="transmembrane region" description="Helical" evidence="2">
    <location>
        <begin position="50"/>
        <end position="67"/>
    </location>
</feature>
<keyword evidence="2" id="KW-0812">Transmembrane</keyword>
<dbReference type="OrthoDB" id="269771at2"/>
<keyword evidence="2" id="KW-1133">Transmembrane helix</keyword>
<protein>
    <submittedName>
        <fullName evidence="3">Uncharacterized protein</fullName>
    </submittedName>
</protein>
<keyword evidence="2" id="KW-0472">Membrane</keyword>
<feature type="region of interest" description="Disordered" evidence="1">
    <location>
        <begin position="223"/>
        <end position="256"/>
    </location>
</feature>